<dbReference type="AlphaFoldDB" id="A0A0L0SNZ9"/>
<dbReference type="GO" id="GO:0000307">
    <property type="term" value="C:cyclin-dependent protein kinase holoenzyme complex"/>
    <property type="evidence" value="ECO:0007669"/>
    <property type="project" value="TreeGrafter"/>
</dbReference>
<keyword evidence="2" id="KW-0472">Membrane</keyword>
<reference evidence="3 4" key="1">
    <citation type="submission" date="2009-11" db="EMBL/GenBank/DDBJ databases">
        <title>Annotation of Allomyces macrogynus ATCC 38327.</title>
        <authorList>
            <consortium name="The Broad Institute Genome Sequencing Platform"/>
            <person name="Russ C."/>
            <person name="Cuomo C."/>
            <person name="Burger G."/>
            <person name="Gray M.W."/>
            <person name="Holland P.W.H."/>
            <person name="King N."/>
            <person name="Lang F.B.F."/>
            <person name="Roger A.J."/>
            <person name="Ruiz-Trillo I."/>
            <person name="Young S.K."/>
            <person name="Zeng Q."/>
            <person name="Gargeya S."/>
            <person name="Fitzgerald M."/>
            <person name="Haas B."/>
            <person name="Abouelleil A."/>
            <person name="Alvarado L."/>
            <person name="Arachchi H.M."/>
            <person name="Berlin A."/>
            <person name="Chapman S.B."/>
            <person name="Gearin G."/>
            <person name="Goldberg J."/>
            <person name="Griggs A."/>
            <person name="Gujja S."/>
            <person name="Hansen M."/>
            <person name="Heiman D."/>
            <person name="Howarth C."/>
            <person name="Larimer J."/>
            <person name="Lui A."/>
            <person name="MacDonald P.J.P."/>
            <person name="McCowen C."/>
            <person name="Montmayeur A."/>
            <person name="Murphy C."/>
            <person name="Neiman D."/>
            <person name="Pearson M."/>
            <person name="Priest M."/>
            <person name="Roberts A."/>
            <person name="Saif S."/>
            <person name="Shea T."/>
            <person name="Sisk P."/>
            <person name="Stolte C."/>
            <person name="Sykes S."/>
            <person name="Wortman J."/>
            <person name="Nusbaum C."/>
            <person name="Birren B."/>
        </authorList>
    </citation>
    <scope>NUCLEOTIDE SEQUENCE [LARGE SCALE GENOMIC DNA]</scope>
    <source>
        <strain evidence="3 4">ATCC 38327</strain>
    </source>
</reference>
<protein>
    <recommendedName>
        <fullName evidence="5">Cyclin N-terminal domain-containing protein</fullName>
    </recommendedName>
</protein>
<keyword evidence="2" id="KW-1133">Transmembrane helix</keyword>
<sequence>MSTASKNAATATTGSRRSNIPGPGGRELRGQAAPAPPPARGRVPPRHLAPDHALRARPAVRGRRRVTGSTPAPIRPASAPPPIALRHVESLVTLRAVSTSPINVDGVADGVDDDSDEEYYRAQAAAETHPSLRPATRAWLSALAPRSKSYDGASSTSSPARGPGHRRSLSASAPLLAEVGAPPDVTEPARPPSRPRLKAWRSEQSLRDATAHATEQAKVAAQPLADYQAYLQALSASGPQAALADHRQIPDNVLDVAAEVVHGYCRRIADDQASRSRDAPNSPTFPTSRRMRQRKRDLLRDLSPWPSSTDTMFPDLTLPARTNSTDSTASTKARQADLDAARRSVHFMRRTLRAAGISSSSFLLALYYIDQLHRGLRDRVEPTAASDDLPGAWDDDELPPTPDAIPSPMASPWPLLMRQVPGSMSRKRAQSPLVARWGTQSPLIARWRARSASPPPPPVPPLPPPPPAAPLARRHHRRDDEPLNEYTARASAGDRSRAASTNLHVDTSLDALAVPRPATPTMLSPTAPDPAATIHWTPPTLFLGALIVAEKMLFDRIYRNADWAVFTRFATRDINRFERAFLSATDWRVAVPPPDAFHAFLRKLQARVVIAKLQRTGGVPTYFDVAVLMGVVWDAVVEGVNFARRRQEWRAVVMAVVVAVVAVAAAQLVVDRRTPAETSPEVSG</sequence>
<dbReference type="PANTHER" id="PTHR15615:SF108">
    <property type="entry name" value="PROTEIN CNPPD1"/>
    <property type="match status" value="1"/>
</dbReference>
<evidence type="ECO:0000313" key="3">
    <source>
        <dbReference type="EMBL" id="KNE64246.1"/>
    </source>
</evidence>
<proteinExistence type="predicted"/>
<dbReference type="STRING" id="578462.A0A0L0SNZ9"/>
<keyword evidence="4" id="KW-1185">Reference proteome</keyword>
<feature type="compositionally biased region" description="Polar residues" evidence="1">
    <location>
        <begin position="320"/>
        <end position="333"/>
    </location>
</feature>
<feature type="compositionally biased region" description="Low complexity" evidence="1">
    <location>
        <begin position="1"/>
        <end position="15"/>
    </location>
</feature>
<gene>
    <name evidence="3" type="ORF">AMAG_09283</name>
</gene>
<evidence type="ECO:0000313" key="4">
    <source>
        <dbReference type="Proteomes" id="UP000054350"/>
    </source>
</evidence>
<organism evidence="3 4">
    <name type="scientific">Allomyces macrogynus (strain ATCC 38327)</name>
    <name type="common">Allomyces javanicus var. macrogynus</name>
    <dbReference type="NCBI Taxonomy" id="578462"/>
    <lineage>
        <taxon>Eukaryota</taxon>
        <taxon>Fungi</taxon>
        <taxon>Fungi incertae sedis</taxon>
        <taxon>Blastocladiomycota</taxon>
        <taxon>Blastocladiomycetes</taxon>
        <taxon>Blastocladiales</taxon>
        <taxon>Blastocladiaceae</taxon>
        <taxon>Allomyces</taxon>
    </lineage>
</organism>
<keyword evidence="2" id="KW-0812">Transmembrane</keyword>
<dbReference type="VEuPathDB" id="FungiDB:AMAG_09283"/>
<feature type="compositionally biased region" description="Pro residues" evidence="1">
    <location>
        <begin position="399"/>
        <end position="411"/>
    </location>
</feature>
<dbReference type="GO" id="GO:0005634">
    <property type="term" value="C:nucleus"/>
    <property type="evidence" value="ECO:0007669"/>
    <property type="project" value="TreeGrafter"/>
</dbReference>
<feature type="compositionally biased region" description="Basic and acidic residues" evidence="1">
    <location>
        <begin position="200"/>
        <end position="210"/>
    </location>
</feature>
<feature type="compositionally biased region" description="Pro residues" evidence="1">
    <location>
        <begin position="453"/>
        <end position="469"/>
    </location>
</feature>
<dbReference type="GO" id="GO:0019901">
    <property type="term" value="F:protein kinase binding"/>
    <property type="evidence" value="ECO:0007669"/>
    <property type="project" value="InterPro"/>
</dbReference>
<feature type="region of interest" description="Disordered" evidence="1">
    <location>
        <begin position="1"/>
        <end position="81"/>
    </location>
</feature>
<dbReference type="InterPro" id="IPR013922">
    <property type="entry name" value="Cyclin_PHO80-like"/>
</dbReference>
<dbReference type="eggNOG" id="ENOG502SFY5">
    <property type="taxonomic scope" value="Eukaryota"/>
</dbReference>
<dbReference type="Gene3D" id="1.10.472.10">
    <property type="entry name" value="Cyclin-like"/>
    <property type="match status" value="1"/>
</dbReference>
<accession>A0A0L0SNZ9</accession>
<dbReference type="Proteomes" id="UP000054350">
    <property type="component" value="Unassembled WGS sequence"/>
</dbReference>
<dbReference type="GO" id="GO:0016538">
    <property type="term" value="F:cyclin-dependent protein serine/threonine kinase regulator activity"/>
    <property type="evidence" value="ECO:0007669"/>
    <property type="project" value="TreeGrafter"/>
</dbReference>
<feature type="region of interest" description="Disordered" evidence="1">
    <location>
        <begin position="180"/>
        <end position="214"/>
    </location>
</feature>
<dbReference type="PANTHER" id="PTHR15615">
    <property type="match status" value="1"/>
</dbReference>
<evidence type="ECO:0000256" key="2">
    <source>
        <dbReference type="SAM" id="Phobius"/>
    </source>
</evidence>
<feature type="region of interest" description="Disordered" evidence="1">
    <location>
        <begin position="449"/>
        <end position="481"/>
    </location>
</feature>
<name>A0A0L0SNZ9_ALLM3</name>
<dbReference type="OrthoDB" id="286814at2759"/>
<dbReference type="EMBL" id="GG745344">
    <property type="protein sequence ID" value="KNE64246.1"/>
    <property type="molecule type" value="Genomic_DNA"/>
</dbReference>
<feature type="region of interest" description="Disordered" evidence="1">
    <location>
        <begin position="146"/>
        <end position="168"/>
    </location>
</feature>
<feature type="region of interest" description="Disordered" evidence="1">
    <location>
        <begin position="272"/>
        <end position="339"/>
    </location>
</feature>
<dbReference type="CDD" id="cd20557">
    <property type="entry name" value="CYCLIN_ScPCL1-like"/>
    <property type="match status" value="1"/>
</dbReference>
<feature type="region of interest" description="Disordered" evidence="1">
    <location>
        <begin position="383"/>
        <end position="413"/>
    </location>
</feature>
<reference evidence="4" key="2">
    <citation type="submission" date="2009-11" db="EMBL/GenBank/DDBJ databases">
        <title>The Genome Sequence of Allomyces macrogynus strain ATCC 38327.</title>
        <authorList>
            <consortium name="The Broad Institute Genome Sequencing Platform"/>
            <person name="Russ C."/>
            <person name="Cuomo C."/>
            <person name="Shea T."/>
            <person name="Young S.K."/>
            <person name="Zeng Q."/>
            <person name="Koehrsen M."/>
            <person name="Haas B."/>
            <person name="Borodovsky M."/>
            <person name="Guigo R."/>
            <person name="Alvarado L."/>
            <person name="Berlin A."/>
            <person name="Borenstein D."/>
            <person name="Chen Z."/>
            <person name="Engels R."/>
            <person name="Freedman E."/>
            <person name="Gellesch M."/>
            <person name="Goldberg J."/>
            <person name="Griggs A."/>
            <person name="Gujja S."/>
            <person name="Heiman D."/>
            <person name="Hepburn T."/>
            <person name="Howarth C."/>
            <person name="Jen D."/>
            <person name="Larson L."/>
            <person name="Lewis B."/>
            <person name="Mehta T."/>
            <person name="Park D."/>
            <person name="Pearson M."/>
            <person name="Roberts A."/>
            <person name="Saif S."/>
            <person name="Shenoy N."/>
            <person name="Sisk P."/>
            <person name="Stolte C."/>
            <person name="Sykes S."/>
            <person name="Walk T."/>
            <person name="White J."/>
            <person name="Yandava C."/>
            <person name="Burger G."/>
            <person name="Gray M.W."/>
            <person name="Holland P.W.H."/>
            <person name="King N."/>
            <person name="Lang F.B.F."/>
            <person name="Roger A.J."/>
            <person name="Ruiz-Trillo I."/>
            <person name="Lander E."/>
            <person name="Nusbaum C."/>
        </authorList>
    </citation>
    <scope>NUCLEOTIDE SEQUENCE [LARGE SCALE GENOMIC DNA]</scope>
    <source>
        <strain evidence="4">ATCC 38327</strain>
    </source>
</reference>
<feature type="transmembrane region" description="Helical" evidence="2">
    <location>
        <begin position="651"/>
        <end position="670"/>
    </location>
</feature>
<evidence type="ECO:0008006" key="5">
    <source>
        <dbReference type="Google" id="ProtNLM"/>
    </source>
</evidence>
<evidence type="ECO:0000256" key="1">
    <source>
        <dbReference type="SAM" id="MobiDB-lite"/>
    </source>
</evidence>